<dbReference type="Gene3D" id="3.40.50.300">
    <property type="entry name" value="P-loop containing nucleotide triphosphate hydrolases"/>
    <property type="match status" value="1"/>
</dbReference>
<dbReference type="CDD" id="cd04170">
    <property type="entry name" value="EF-G_bact"/>
    <property type="match status" value="1"/>
</dbReference>
<name>A0A1I3M376_9FLAO</name>
<evidence type="ECO:0000259" key="6">
    <source>
        <dbReference type="PROSITE" id="PS51722"/>
    </source>
</evidence>
<dbReference type="InterPro" id="IPR009000">
    <property type="entry name" value="Transl_B-barrel_sf"/>
</dbReference>
<dbReference type="Pfam" id="PF22042">
    <property type="entry name" value="EF-G_D2"/>
    <property type="match status" value="1"/>
</dbReference>
<keyword evidence="8" id="KW-1185">Reference proteome</keyword>
<dbReference type="InterPro" id="IPR035649">
    <property type="entry name" value="EFG_V"/>
</dbReference>
<dbReference type="Gene3D" id="3.30.70.870">
    <property type="entry name" value="Elongation Factor G (Translational Gtpase), domain 3"/>
    <property type="match status" value="1"/>
</dbReference>
<keyword evidence="4" id="KW-0342">GTP-binding</keyword>
<evidence type="ECO:0000256" key="4">
    <source>
        <dbReference type="ARBA" id="ARBA00023134"/>
    </source>
</evidence>
<evidence type="ECO:0000313" key="7">
    <source>
        <dbReference type="EMBL" id="SFI91464.1"/>
    </source>
</evidence>
<sequence length="708" mass="79242">MMSANTKNLRNVVLLGHSDSGKTTLIETMMYEGGAIKRRGSVNLRNMVSDYTDLEHEKGKTIFSHQMFVNWRNNRINMIDTPGFDDFIGEVVSSLKVADTAIIVLNAANGVEVGTELVWEYVEKYRTPAIFVINQMDHPKADFEKTLEQARERFGPKLLPLQFPYNSGANFNSIIDALRMVMYVFPADGGKPEKKPIPESELERANAMHNALVEIAAENEDGLMEKYFEEGNLSEEELGQGITLALAKQQFFPVFITSGLKDMGSGRLMGFIDDIAPSPAERPARKLENGDEISYDPDDKTTIFIYKTTSEPQVGMVSYFKVLSGKLKPGDELVNAENGEIERISQVFLAEGKDRITVDELVAGDLGVTVKLKYARSNHTLNSKGLNRKIRPMEFPESRIRKAIFTDVSSDMEKLVTALHKIQDSDPTLVVEQSTELRQTILHGQGQLHLDLVTQRLEKEFGVKMRFAAPKIPYRETITGKADADYRHKKQSGGAGQFAEIHLKLENYYDGMEEPTGVNIRQKDIEELPWGGKLAFYWCIVGGAIDNRYIGAIKKGIMQQMESGPLTGSRCQNVRVTVYDGKMHSVDSNDISFQLAAAGAFRDAFHRANPQLLEPVYAVEILCPDEDTGDVMGDLQTRRAIISGMDSEKHYQKILAHVPLAELDDYGSTLRSITGGRAKFTMKFAEYQLVPMNVQQEVVRNQAPLQEA</sequence>
<dbReference type="Pfam" id="PF14492">
    <property type="entry name" value="EFG_III"/>
    <property type="match status" value="1"/>
</dbReference>
<evidence type="ECO:0000256" key="3">
    <source>
        <dbReference type="ARBA" id="ARBA00022741"/>
    </source>
</evidence>
<feature type="domain" description="Tr-type G" evidence="6">
    <location>
        <begin position="7"/>
        <end position="280"/>
    </location>
</feature>
<dbReference type="SMART" id="SM00838">
    <property type="entry name" value="EFG_C"/>
    <property type="match status" value="1"/>
</dbReference>
<dbReference type="GO" id="GO:0005525">
    <property type="term" value="F:GTP binding"/>
    <property type="evidence" value="ECO:0007669"/>
    <property type="project" value="UniProtKB-KW"/>
</dbReference>
<dbReference type="InterPro" id="IPR000640">
    <property type="entry name" value="EFG_V-like"/>
</dbReference>
<dbReference type="InterPro" id="IPR000795">
    <property type="entry name" value="T_Tr_GTP-bd_dom"/>
</dbReference>
<dbReference type="InterPro" id="IPR047872">
    <property type="entry name" value="EFG_IV"/>
</dbReference>
<evidence type="ECO:0000256" key="2">
    <source>
        <dbReference type="ARBA" id="ARBA00017872"/>
    </source>
</evidence>
<keyword evidence="3" id="KW-0547">Nucleotide-binding</keyword>
<dbReference type="AlphaFoldDB" id="A0A1I3M376"/>
<dbReference type="PROSITE" id="PS51722">
    <property type="entry name" value="G_TR_2"/>
    <property type="match status" value="1"/>
</dbReference>
<evidence type="ECO:0000256" key="5">
    <source>
        <dbReference type="ARBA" id="ARBA00024731"/>
    </source>
</evidence>
<dbReference type="SUPFAM" id="SSF54980">
    <property type="entry name" value="EF-G C-terminal domain-like"/>
    <property type="match status" value="2"/>
</dbReference>
<dbReference type="NCBIfam" id="NF009381">
    <property type="entry name" value="PRK12740.1-5"/>
    <property type="match status" value="1"/>
</dbReference>
<organism evidence="7 8">
    <name type="scientific">Kaistella treverensis</name>
    <dbReference type="NCBI Taxonomy" id="631455"/>
    <lineage>
        <taxon>Bacteria</taxon>
        <taxon>Pseudomonadati</taxon>
        <taxon>Bacteroidota</taxon>
        <taxon>Flavobacteriia</taxon>
        <taxon>Flavobacteriales</taxon>
        <taxon>Weeksellaceae</taxon>
        <taxon>Chryseobacterium group</taxon>
        <taxon>Kaistella</taxon>
    </lineage>
</organism>
<proteinExistence type="predicted"/>
<dbReference type="InterPro" id="IPR020568">
    <property type="entry name" value="Ribosomal_Su5_D2-typ_SF"/>
</dbReference>
<accession>A0A1I3M376</accession>
<dbReference type="CDD" id="cd03713">
    <property type="entry name" value="EFG_mtEFG_C"/>
    <property type="match status" value="1"/>
</dbReference>
<dbReference type="GO" id="GO:0032790">
    <property type="term" value="P:ribosome disassembly"/>
    <property type="evidence" value="ECO:0007669"/>
    <property type="project" value="TreeGrafter"/>
</dbReference>
<evidence type="ECO:0000256" key="1">
    <source>
        <dbReference type="ARBA" id="ARBA00013902"/>
    </source>
</evidence>
<dbReference type="PANTHER" id="PTHR43261:SF6">
    <property type="entry name" value="ELONGATION FACTOR G-LIKE PROTEIN"/>
    <property type="match status" value="1"/>
</dbReference>
<comment type="function">
    <text evidence="5">Catalyzes the GTP-dependent ribosomal translocation step during translation elongation. During this step, the ribosome changes from the pre-translocational (PRE) to the post-translocational (POST) state as the newly formed A-site-bound peptidyl-tRNA and P-site-bound deacylated tRNA move to the P and E sites, respectively. Catalyzes the coordinated movement of the two tRNA molecules, the mRNA and conformational changes in the ribosome.</text>
</comment>
<dbReference type="SUPFAM" id="SSF52540">
    <property type="entry name" value="P-loop containing nucleoside triphosphate hydrolases"/>
    <property type="match status" value="1"/>
</dbReference>
<dbReference type="SMART" id="SM00889">
    <property type="entry name" value="EFG_IV"/>
    <property type="match status" value="1"/>
</dbReference>
<dbReference type="SUPFAM" id="SSF50447">
    <property type="entry name" value="Translation proteins"/>
    <property type="match status" value="1"/>
</dbReference>
<dbReference type="Pfam" id="PF03764">
    <property type="entry name" value="EFG_IV"/>
    <property type="match status" value="2"/>
</dbReference>
<dbReference type="RefSeq" id="WP_233701918.1">
    <property type="nucleotide sequence ID" value="NZ_FORQ01000002.1"/>
</dbReference>
<dbReference type="InterPro" id="IPR005225">
    <property type="entry name" value="Small_GTP-bd"/>
</dbReference>
<dbReference type="PANTHER" id="PTHR43261">
    <property type="entry name" value="TRANSLATION ELONGATION FACTOR G-RELATED"/>
    <property type="match status" value="1"/>
</dbReference>
<dbReference type="InterPro" id="IPR053905">
    <property type="entry name" value="EF-G-like_DII"/>
</dbReference>
<dbReference type="Pfam" id="PF00679">
    <property type="entry name" value="EFG_C"/>
    <property type="match status" value="1"/>
</dbReference>
<dbReference type="InterPro" id="IPR035647">
    <property type="entry name" value="EFG_III/V"/>
</dbReference>
<dbReference type="InterPro" id="IPR014721">
    <property type="entry name" value="Ribsml_uS5_D2-typ_fold_subgr"/>
</dbReference>
<dbReference type="GO" id="GO:0003924">
    <property type="term" value="F:GTPase activity"/>
    <property type="evidence" value="ECO:0007669"/>
    <property type="project" value="InterPro"/>
</dbReference>
<dbReference type="InterPro" id="IPR041095">
    <property type="entry name" value="EFG_II"/>
</dbReference>
<dbReference type="Gene3D" id="3.30.70.240">
    <property type="match status" value="1"/>
</dbReference>
<dbReference type="GO" id="GO:0003746">
    <property type="term" value="F:translation elongation factor activity"/>
    <property type="evidence" value="ECO:0007669"/>
    <property type="project" value="UniProtKB-KW"/>
</dbReference>
<dbReference type="Gene3D" id="2.40.30.10">
    <property type="entry name" value="Translation factors"/>
    <property type="match status" value="1"/>
</dbReference>
<dbReference type="CDD" id="cd01434">
    <property type="entry name" value="EFG_mtEFG1_IV"/>
    <property type="match status" value="1"/>
</dbReference>
<keyword evidence="7" id="KW-0648">Protein biosynthesis</keyword>
<dbReference type="Pfam" id="PF00009">
    <property type="entry name" value="GTP_EFTU"/>
    <property type="match status" value="1"/>
</dbReference>
<dbReference type="NCBIfam" id="TIGR00231">
    <property type="entry name" value="small_GTP"/>
    <property type="match status" value="1"/>
</dbReference>
<protein>
    <recommendedName>
        <fullName evidence="2">Elongation factor G</fullName>
    </recommendedName>
    <alternativeName>
        <fullName evidence="1">Tetracycline resistance protein TetQ</fullName>
    </alternativeName>
</protein>
<dbReference type="Gene3D" id="3.30.230.10">
    <property type="match status" value="1"/>
</dbReference>
<reference evidence="8" key="1">
    <citation type="submission" date="2016-10" db="EMBL/GenBank/DDBJ databases">
        <authorList>
            <person name="Varghese N."/>
            <person name="Submissions S."/>
        </authorList>
    </citation>
    <scope>NUCLEOTIDE SEQUENCE [LARGE SCALE GENOMIC DNA]</scope>
    <source>
        <strain evidence="8">DSM 22251</strain>
    </source>
</reference>
<dbReference type="Proteomes" id="UP000242560">
    <property type="component" value="Unassembled WGS sequence"/>
</dbReference>
<keyword evidence="7" id="KW-0251">Elongation factor</keyword>
<dbReference type="SUPFAM" id="SSF54211">
    <property type="entry name" value="Ribosomal protein S5 domain 2-like"/>
    <property type="match status" value="1"/>
</dbReference>
<dbReference type="InterPro" id="IPR027417">
    <property type="entry name" value="P-loop_NTPase"/>
</dbReference>
<dbReference type="EMBL" id="FORQ01000002">
    <property type="protein sequence ID" value="SFI91464.1"/>
    <property type="molecule type" value="Genomic_DNA"/>
</dbReference>
<dbReference type="PRINTS" id="PR00315">
    <property type="entry name" value="ELONGATNFCT"/>
</dbReference>
<gene>
    <name evidence="7" type="ORF">SAMN05421638_1502</name>
</gene>
<dbReference type="InterPro" id="IPR005517">
    <property type="entry name" value="Transl_elong_EFG/EF2_IV"/>
</dbReference>
<evidence type="ECO:0000313" key="8">
    <source>
        <dbReference type="Proteomes" id="UP000242560"/>
    </source>
</evidence>
<dbReference type="FunFam" id="3.30.70.240:FF:000001">
    <property type="entry name" value="Elongation factor G"/>
    <property type="match status" value="1"/>
</dbReference>